<sequence length="382" mass="42818">MHTHPNQIRSACERCRRQKLRCSRPNNPSSSCARCTRLGLTCQAGLQRRVGRPPKKEILLHKQTENDMQFLQGLLDDTAFNLDPFCGYSPESLPFPMEAWPAVQELDPPEVEQKIICPSGQLFEKLSKLNVDIHRGWEFVADFADEVRFHNFVCTEGHLQTGYQNIQGVLRAMQDYLVVLKALHRQLGTRTVLCQGRTPHTNRIMLSLTADTVSSDSTSPSSSTSGGTTPTSGGSNTPGPPPVFDSATMFLVISCYVQLVKHLEVILRIVSYHIYDPDQELTDAAPMAFADVHLVEPSTQFMLFLEMFSHIMGQTNLLIGLPSPWSSQSAWTGLLTSQRYRSMLNTELGDVENEWTARPSKLMEKGRLTKGILDELSMMGIY</sequence>
<dbReference type="EMBL" id="JAADJG010000069">
    <property type="protein sequence ID" value="KAF4456088.1"/>
    <property type="molecule type" value="Genomic_DNA"/>
</dbReference>
<dbReference type="PROSITE" id="PS50048">
    <property type="entry name" value="ZN2_CY6_FUNGAL_2"/>
    <property type="match status" value="1"/>
</dbReference>
<dbReference type="Proteomes" id="UP000605986">
    <property type="component" value="Unassembled WGS sequence"/>
</dbReference>
<evidence type="ECO:0000256" key="5">
    <source>
        <dbReference type="SAM" id="MobiDB-lite"/>
    </source>
</evidence>
<evidence type="ECO:0000313" key="7">
    <source>
        <dbReference type="EMBL" id="KAF4456088.1"/>
    </source>
</evidence>
<dbReference type="GO" id="GO:0003677">
    <property type="term" value="F:DNA binding"/>
    <property type="evidence" value="ECO:0007669"/>
    <property type="project" value="UniProtKB-KW"/>
</dbReference>
<dbReference type="PANTHER" id="PTHR46910:SF3">
    <property type="entry name" value="HALOTOLERANCE PROTEIN 9-RELATED"/>
    <property type="match status" value="1"/>
</dbReference>
<protein>
    <recommendedName>
        <fullName evidence="6">Zn(2)-C6 fungal-type domain-containing protein</fullName>
    </recommendedName>
</protein>
<proteinExistence type="predicted"/>
<dbReference type="Pfam" id="PF00172">
    <property type="entry name" value="Zn_clus"/>
    <property type="match status" value="1"/>
</dbReference>
<dbReference type="InterPro" id="IPR050987">
    <property type="entry name" value="AtrR-like"/>
</dbReference>
<dbReference type="GO" id="GO:0008270">
    <property type="term" value="F:zinc ion binding"/>
    <property type="evidence" value="ECO:0007669"/>
    <property type="project" value="InterPro"/>
</dbReference>
<evidence type="ECO:0000256" key="2">
    <source>
        <dbReference type="ARBA" id="ARBA00022723"/>
    </source>
</evidence>
<feature type="domain" description="Zn(2)-C6 fungal-type" evidence="6">
    <location>
        <begin position="11"/>
        <end position="42"/>
    </location>
</feature>
<evidence type="ECO:0000313" key="8">
    <source>
        <dbReference type="Proteomes" id="UP000605986"/>
    </source>
</evidence>
<feature type="compositionally biased region" description="Low complexity" evidence="5">
    <location>
        <begin position="214"/>
        <end position="237"/>
    </location>
</feature>
<evidence type="ECO:0000259" key="6">
    <source>
        <dbReference type="PROSITE" id="PS50048"/>
    </source>
</evidence>
<dbReference type="SUPFAM" id="SSF57701">
    <property type="entry name" value="Zn2/Cys6 DNA-binding domain"/>
    <property type="match status" value="1"/>
</dbReference>
<name>A0A8H4KVJ9_9HYPO</name>
<dbReference type="AlphaFoldDB" id="A0A8H4KVJ9"/>
<dbReference type="PANTHER" id="PTHR46910">
    <property type="entry name" value="TRANSCRIPTION FACTOR PDR1"/>
    <property type="match status" value="1"/>
</dbReference>
<evidence type="ECO:0000256" key="3">
    <source>
        <dbReference type="ARBA" id="ARBA00023125"/>
    </source>
</evidence>
<keyword evidence="8" id="KW-1185">Reference proteome</keyword>
<dbReference type="OrthoDB" id="4222821at2759"/>
<dbReference type="PROSITE" id="PS00463">
    <property type="entry name" value="ZN2_CY6_FUNGAL_1"/>
    <property type="match status" value="1"/>
</dbReference>
<comment type="subcellular location">
    <subcellularLocation>
        <location evidence="1">Nucleus</location>
    </subcellularLocation>
</comment>
<dbReference type="InterPro" id="IPR001138">
    <property type="entry name" value="Zn2Cys6_DnaBD"/>
</dbReference>
<keyword evidence="4" id="KW-0539">Nucleus</keyword>
<dbReference type="InterPro" id="IPR036864">
    <property type="entry name" value="Zn2-C6_fun-type_DNA-bd_sf"/>
</dbReference>
<evidence type="ECO:0000256" key="4">
    <source>
        <dbReference type="ARBA" id="ARBA00023242"/>
    </source>
</evidence>
<reference evidence="7" key="1">
    <citation type="submission" date="2020-01" db="EMBL/GenBank/DDBJ databases">
        <title>Identification and distribution of gene clusters putatively required for synthesis of sphingolipid metabolism inhibitors in phylogenetically diverse species of the filamentous fungus Fusarium.</title>
        <authorList>
            <person name="Kim H.-S."/>
            <person name="Busman M."/>
            <person name="Brown D.W."/>
            <person name="Divon H."/>
            <person name="Uhlig S."/>
            <person name="Proctor R.H."/>
        </authorList>
    </citation>
    <scope>NUCLEOTIDE SEQUENCE</scope>
    <source>
        <strain evidence="7">NRRL 53441</strain>
    </source>
</reference>
<comment type="caution">
    <text evidence="7">The sequence shown here is derived from an EMBL/GenBank/DDBJ whole genome shotgun (WGS) entry which is preliminary data.</text>
</comment>
<dbReference type="GO" id="GO:0000981">
    <property type="term" value="F:DNA-binding transcription factor activity, RNA polymerase II-specific"/>
    <property type="evidence" value="ECO:0007669"/>
    <property type="project" value="InterPro"/>
</dbReference>
<keyword evidence="3" id="KW-0238">DNA-binding</keyword>
<accession>A0A8H4KVJ9</accession>
<evidence type="ECO:0000256" key="1">
    <source>
        <dbReference type="ARBA" id="ARBA00004123"/>
    </source>
</evidence>
<dbReference type="Gene3D" id="4.10.240.10">
    <property type="entry name" value="Zn(2)-C6 fungal-type DNA-binding domain"/>
    <property type="match status" value="1"/>
</dbReference>
<feature type="region of interest" description="Disordered" evidence="5">
    <location>
        <begin position="212"/>
        <end position="240"/>
    </location>
</feature>
<keyword evidence="2" id="KW-0479">Metal-binding</keyword>
<organism evidence="7 8">
    <name type="scientific">Fusarium austroafricanum</name>
    <dbReference type="NCBI Taxonomy" id="2364996"/>
    <lineage>
        <taxon>Eukaryota</taxon>
        <taxon>Fungi</taxon>
        <taxon>Dikarya</taxon>
        <taxon>Ascomycota</taxon>
        <taxon>Pezizomycotina</taxon>
        <taxon>Sordariomycetes</taxon>
        <taxon>Hypocreomycetidae</taxon>
        <taxon>Hypocreales</taxon>
        <taxon>Nectriaceae</taxon>
        <taxon>Fusarium</taxon>
        <taxon>Fusarium concolor species complex</taxon>
    </lineage>
</organism>
<gene>
    <name evidence="7" type="ORF">F53441_1703</name>
</gene>
<dbReference type="GO" id="GO:0005634">
    <property type="term" value="C:nucleus"/>
    <property type="evidence" value="ECO:0007669"/>
    <property type="project" value="UniProtKB-SubCell"/>
</dbReference>
<dbReference type="SMART" id="SM00066">
    <property type="entry name" value="GAL4"/>
    <property type="match status" value="1"/>
</dbReference>
<dbReference type="CDD" id="cd00067">
    <property type="entry name" value="GAL4"/>
    <property type="match status" value="1"/>
</dbReference>